<name>A0A061G146_THECC</name>
<dbReference type="Proteomes" id="UP000026915">
    <property type="component" value="Chromosome 3"/>
</dbReference>
<protein>
    <submittedName>
        <fullName evidence="1">Uncharacterized protein</fullName>
    </submittedName>
</protein>
<gene>
    <name evidence="1" type="ORF">TCM_014961</name>
</gene>
<accession>A0A061G146</accession>
<proteinExistence type="predicted"/>
<organism evidence="1 2">
    <name type="scientific">Theobroma cacao</name>
    <name type="common">Cacao</name>
    <name type="synonym">Cocoa</name>
    <dbReference type="NCBI Taxonomy" id="3641"/>
    <lineage>
        <taxon>Eukaryota</taxon>
        <taxon>Viridiplantae</taxon>
        <taxon>Streptophyta</taxon>
        <taxon>Embryophyta</taxon>
        <taxon>Tracheophyta</taxon>
        <taxon>Spermatophyta</taxon>
        <taxon>Magnoliopsida</taxon>
        <taxon>eudicotyledons</taxon>
        <taxon>Gunneridae</taxon>
        <taxon>Pentapetalae</taxon>
        <taxon>rosids</taxon>
        <taxon>malvids</taxon>
        <taxon>Malvales</taxon>
        <taxon>Malvaceae</taxon>
        <taxon>Byttnerioideae</taxon>
        <taxon>Theobroma</taxon>
    </lineage>
</organism>
<sequence length="105" mass="11976">MECIWSIKGWMTLQATETHNKRSMSPLSLVRRLRETSNKCCSFTPETGRRSDQVTCHSNYLNSQKVMLLVVCPTKSISRSSVFWTTKSLDQRVPVGFSCSKPIQC</sequence>
<dbReference type="AlphaFoldDB" id="A0A061G146"/>
<dbReference type="HOGENOM" id="CLU_2241519_0_0_1"/>
<dbReference type="InParanoid" id="A0A061G146"/>
<dbReference type="Gramene" id="EOY22932">
    <property type="protein sequence ID" value="EOY22932"/>
    <property type="gene ID" value="TCM_014961"/>
</dbReference>
<dbReference type="EMBL" id="CM001881">
    <property type="protein sequence ID" value="EOY22932.1"/>
    <property type="molecule type" value="Genomic_DNA"/>
</dbReference>
<evidence type="ECO:0000313" key="2">
    <source>
        <dbReference type="Proteomes" id="UP000026915"/>
    </source>
</evidence>
<reference evidence="1 2" key="1">
    <citation type="journal article" date="2013" name="Genome Biol.">
        <title>The genome sequence of the most widely cultivated cacao type and its use to identify candidate genes regulating pod color.</title>
        <authorList>
            <person name="Motamayor J.C."/>
            <person name="Mockaitis K."/>
            <person name="Schmutz J."/>
            <person name="Haiminen N."/>
            <person name="Iii D.L."/>
            <person name="Cornejo O."/>
            <person name="Findley S.D."/>
            <person name="Zheng P."/>
            <person name="Utro F."/>
            <person name="Royaert S."/>
            <person name="Saski C."/>
            <person name="Jenkins J."/>
            <person name="Podicheti R."/>
            <person name="Zhao M."/>
            <person name="Scheffler B.E."/>
            <person name="Stack J.C."/>
            <person name="Feltus F.A."/>
            <person name="Mustiga G.M."/>
            <person name="Amores F."/>
            <person name="Phillips W."/>
            <person name="Marelli J.P."/>
            <person name="May G.D."/>
            <person name="Shapiro H."/>
            <person name="Ma J."/>
            <person name="Bustamante C.D."/>
            <person name="Schnell R.J."/>
            <person name="Main D."/>
            <person name="Gilbert D."/>
            <person name="Parida L."/>
            <person name="Kuhn D.N."/>
        </authorList>
    </citation>
    <scope>NUCLEOTIDE SEQUENCE [LARGE SCALE GENOMIC DNA]</scope>
    <source>
        <strain evidence="2">cv. Matina 1-6</strain>
    </source>
</reference>
<evidence type="ECO:0000313" key="1">
    <source>
        <dbReference type="EMBL" id="EOY22932.1"/>
    </source>
</evidence>
<keyword evidence="2" id="KW-1185">Reference proteome</keyword>